<comment type="caution">
    <text evidence="1">The sequence shown here is derived from an EMBL/GenBank/DDBJ whole genome shotgun (WGS) entry which is preliminary data.</text>
</comment>
<proteinExistence type="predicted"/>
<dbReference type="InterPro" id="IPR013101">
    <property type="entry name" value="LRR_PRU1-like"/>
</dbReference>
<evidence type="ECO:0000313" key="2">
    <source>
        <dbReference type="Proteomes" id="UP000265520"/>
    </source>
</evidence>
<name>A0A392N9F7_9FABA</name>
<organism evidence="1 2">
    <name type="scientific">Trifolium medium</name>
    <dbReference type="NCBI Taxonomy" id="97028"/>
    <lineage>
        <taxon>Eukaryota</taxon>
        <taxon>Viridiplantae</taxon>
        <taxon>Streptophyta</taxon>
        <taxon>Embryophyta</taxon>
        <taxon>Tracheophyta</taxon>
        <taxon>Spermatophyta</taxon>
        <taxon>Magnoliopsida</taxon>
        <taxon>eudicotyledons</taxon>
        <taxon>Gunneridae</taxon>
        <taxon>Pentapetalae</taxon>
        <taxon>rosids</taxon>
        <taxon>fabids</taxon>
        <taxon>Fabales</taxon>
        <taxon>Fabaceae</taxon>
        <taxon>Papilionoideae</taxon>
        <taxon>50 kb inversion clade</taxon>
        <taxon>NPAAA clade</taxon>
        <taxon>Hologalegina</taxon>
        <taxon>IRL clade</taxon>
        <taxon>Trifolieae</taxon>
        <taxon>Trifolium</taxon>
    </lineage>
</organism>
<dbReference type="EMBL" id="LXQA010032362">
    <property type="protein sequence ID" value="MCH96456.1"/>
    <property type="molecule type" value="Genomic_DNA"/>
</dbReference>
<reference evidence="1 2" key="1">
    <citation type="journal article" date="2018" name="Front. Plant Sci.">
        <title>Red Clover (Trifolium pratense) and Zigzag Clover (T. medium) - A Picture of Genomic Similarities and Differences.</title>
        <authorList>
            <person name="Dluhosova J."/>
            <person name="Istvanek J."/>
            <person name="Nedelnik J."/>
            <person name="Repkova J."/>
        </authorList>
    </citation>
    <scope>NUCLEOTIDE SEQUENCE [LARGE SCALE GENOMIC DNA]</scope>
    <source>
        <strain evidence="2">cv. 10/8</strain>
        <tissue evidence="1">Leaf</tissue>
    </source>
</reference>
<dbReference type="AlphaFoldDB" id="A0A392N9F7"/>
<feature type="non-terminal residue" evidence="1">
    <location>
        <position position="1"/>
    </location>
</feature>
<sequence>GSFKEMAHIVLLTTNTPLLHSRAQQQQPRNGTESVPSNVGRCYVLSTLSPSSYCIVNLPLLKTLTLDDVGFEAAEDFMKLISGCPKLEELKTSSVRAKDGFQVGDYLKPLSTLIKADITLFEIPYKAVYNVKSLTVSGV</sequence>
<gene>
    <name evidence="1" type="ORF">A2U01_0017442</name>
</gene>
<dbReference type="SUPFAM" id="SSF52058">
    <property type="entry name" value="L domain-like"/>
    <property type="match status" value="1"/>
</dbReference>
<accession>A0A392N9F7</accession>
<keyword evidence="2" id="KW-1185">Reference proteome</keyword>
<evidence type="ECO:0000313" key="1">
    <source>
        <dbReference type="EMBL" id="MCH96456.1"/>
    </source>
</evidence>
<dbReference type="Proteomes" id="UP000265520">
    <property type="component" value="Unassembled WGS sequence"/>
</dbReference>
<dbReference type="Pfam" id="PF07723">
    <property type="entry name" value="LRR_2"/>
    <property type="match status" value="1"/>
</dbReference>
<protein>
    <submittedName>
        <fullName evidence="1">F-box/LRR-repeat protein</fullName>
    </submittedName>
</protein>